<evidence type="ECO:0000313" key="9">
    <source>
        <dbReference type="Proteomes" id="UP000319825"/>
    </source>
</evidence>
<evidence type="ECO:0000256" key="5">
    <source>
        <dbReference type="ARBA" id="ARBA00013180"/>
    </source>
</evidence>
<evidence type="ECO:0000256" key="4">
    <source>
        <dbReference type="ARBA" id="ARBA00007439"/>
    </source>
</evidence>
<dbReference type="NCBIfam" id="NF002231">
    <property type="entry name" value="PRK01130.1"/>
    <property type="match status" value="1"/>
</dbReference>
<comment type="catalytic activity">
    <reaction evidence="1">
        <text>an N-acyl-D-glucosamine 6-phosphate = an N-acyl-D-mannosamine 6-phosphate</text>
        <dbReference type="Rhea" id="RHEA:23932"/>
        <dbReference type="ChEBI" id="CHEBI:57599"/>
        <dbReference type="ChEBI" id="CHEBI:57666"/>
        <dbReference type="EC" id="5.1.3.9"/>
    </reaction>
</comment>
<dbReference type="InterPro" id="IPR007260">
    <property type="entry name" value="NanE"/>
</dbReference>
<evidence type="ECO:0000256" key="7">
    <source>
        <dbReference type="ARBA" id="ARBA00023277"/>
    </source>
</evidence>
<keyword evidence="7" id="KW-0119">Carbohydrate metabolism</keyword>
<evidence type="ECO:0000313" key="8">
    <source>
        <dbReference type="EMBL" id="TWH67150.1"/>
    </source>
</evidence>
<dbReference type="AlphaFoldDB" id="A0A562I807"/>
<gene>
    <name evidence="8" type="ORF">JD77_02119</name>
</gene>
<dbReference type="GO" id="GO:0006053">
    <property type="term" value="P:N-acetylmannosamine catabolic process"/>
    <property type="evidence" value="ECO:0007669"/>
    <property type="project" value="TreeGrafter"/>
</dbReference>
<dbReference type="GO" id="GO:0047465">
    <property type="term" value="F:N-acylglucosamine-6-phosphate 2-epimerase activity"/>
    <property type="evidence" value="ECO:0007669"/>
    <property type="project" value="UniProtKB-EC"/>
</dbReference>
<dbReference type="EC" id="5.1.3.9" evidence="5"/>
<organism evidence="8 9">
    <name type="scientific">Micromonospora olivasterospora</name>
    <dbReference type="NCBI Taxonomy" id="1880"/>
    <lineage>
        <taxon>Bacteria</taxon>
        <taxon>Bacillati</taxon>
        <taxon>Actinomycetota</taxon>
        <taxon>Actinomycetes</taxon>
        <taxon>Micromonosporales</taxon>
        <taxon>Micromonosporaceae</taxon>
        <taxon>Micromonospora</taxon>
    </lineage>
</organism>
<comment type="pathway">
    <text evidence="3">Amino-sugar metabolism; N-acetylneuraminate degradation; D-fructose 6-phosphate from N-acetylneuraminate: step 3/5.</text>
</comment>
<sequence length="237" mass="24259">MPFNEPGAHGVVISCQAPESSPLRDSHVMARLALAAQKAGAVGIRAEGGADIAAIRAVCSLPVIGIRKHWYAGSDVYITPTKADVDTVADAGAELVALDATPRPRPGGETLAEVVAHAKRRGLKVMADLSGSEEAKGAVDAGVDYLGTTLVPASAEDVRPGGPNVAVIRRLVEANWGLPVIAEGRFATPGDIVAAFGAGAAVVVVGRAVTDAYALAGDMVRAANEFRESLVGPRRLV</sequence>
<evidence type="ECO:0000256" key="2">
    <source>
        <dbReference type="ARBA" id="ARBA00002147"/>
    </source>
</evidence>
<dbReference type="PANTHER" id="PTHR36204:SF1">
    <property type="entry name" value="N-ACETYLMANNOSAMINE-6-PHOSPHATE 2-EPIMERASE-RELATED"/>
    <property type="match status" value="1"/>
</dbReference>
<dbReference type="InterPro" id="IPR013785">
    <property type="entry name" value="Aldolase_TIM"/>
</dbReference>
<dbReference type="GO" id="GO:0019262">
    <property type="term" value="P:N-acetylneuraminate catabolic process"/>
    <property type="evidence" value="ECO:0007669"/>
    <property type="project" value="UniProtKB-UniPathway"/>
</dbReference>
<keyword evidence="9" id="KW-1185">Reference proteome</keyword>
<protein>
    <recommendedName>
        <fullName evidence="5">N-acylglucosamine-6-phosphate 2-epimerase</fullName>
        <ecNumber evidence="5">5.1.3.9</ecNumber>
    </recommendedName>
</protein>
<dbReference type="Pfam" id="PF04131">
    <property type="entry name" value="NanE"/>
    <property type="match status" value="1"/>
</dbReference>
<dbReference type="UniPathway" id="UPA00629">
    <property type="reaction ID" value="UER00682"/>
</dbReference>
<dbReference type="EMBL" id="VLKE01000001">
    <property type="protein sequence ID" value="TWH67150.1"/>
    <property type="molecule type" value="Genomic_DNA"/>
</dbReference>
<evidence type="ECO:0000256" key="6">
    <source>
        <dbReference type="ARBA" id="ARBA00023235"/>
    </source>
</evidence>
<dbReference type="GO" id="GO:0005829">
    <property type="term" value="C:cytosol"/>
    <property type="evidence" value="ECO:0007669"/>
    <property type="project" value="TreeGrafter"/>
</dbReference>
<dbReference type="Proteomes" id="UP000319825">
    <property type="component" value="Unassembled WGS sequence"/>
</dbReference>
<comment type="function">
    <text evidence="2">Converts N-acetylmannosamine-6-phosphate (ManNAc-6-P) to N-acetylglucosamine-6-phosphate (GlcNAc-6-P).</text>
</comment>
<proteinExistence type="inferred from homology"/>
<dbReference type="OrthoDB" id="9781704at2"/>
<reference evidence="8 9" key="1">
    <citation type="submission" date="2019-07" db="EMBL/GenBank/DDBJ databases">
        <title>R&amp;d 2014.</title>
        <authorList>
            <person name="Klenk H.-P."/>
        </authorList>
    </citation>
    <scope>NUCLEOTIDE SEQUENCE [LARGE SCALE GENOMIC DNA]</scope>
    <source>
        <strain evidence="8 9">DSM 43868</strain>
    </source>
</reference>
<name>A0A562I807_MICOL</name>
<evidence type="ECO:0000256" key="3">
    <source>
        <dbReference type="ARBA" id="ARBA00005081"/>
    </source>
</evidence>
<comment type="similarity">
    <text evidence="4">Belongs to the NanE family.</text>
</comment>
<accession>A0A562I807</accession>
<dbReference type="Gene3D" id="3.20.20.70">
    <property type="entry name" value="Aldolase class I"/>
    <property type="match status" value="1"/>
</dbReference>
<evidence type="ECO:0000256" key="1">
    <source>
        <dbReference type="ARBA" id="ARBA00000056"/>
    </source>
</evidence>
<comment type="caution">
    <text evidence="8">The sequence shown here is derived from an EMBL/GenBank/DDBJ whole genome shotgun (WGS) entry which is preliminary data.</text>
</comment>
<dbReference type="InterPro" id="IPR011060">
    <property type="entry name" value="RibuloseP-bd_barrel"/>
</dbReference>
<dbReference type="PANTHER" id="PTHR36204">
    <property type="entry name" value="N-ACETYLMANNOSAMINE-6-PHOSPHATE 2-EPIMERASE-RELATED"/>
    <property type="match status" value="1"/>
</dbReference>
<dbReference type="SUPFAM" id="SSF51366">
    <property type="entry name" value="Ribulose-phoshate binding barrel"/>
    <property type="match status" value="1"/>
</dbReference>
<keyword evidence="6" id="KW-0413">Isomerase</keyword>